<keyword evidence="4" id="KW-0690">Ribosome biogenesis</keyword>
<keyword evidence="6" id="KW-0863">Zinc-finger</keyword>
<dbReference type="GO" id="GO:0005737">
    <property type="term" value="C:cytoplasm"/>
    <property type="evidence" value="ECO:0007669"/>
    <property type="project" value="UniProtKB-SubCell"/>
</dbReference>
<evidence type="ECO:0000256" key="3">
    <source>
        <dbReference type="ARBA" id="ARBA00022490"/>
    </source>
</evidence>
<evidence type="ECO:0000256" key="2">
    <source>
        <dbReference type="ARBA" id="ARBA00004496"/>
    </source>
</evidence>
<comment type="caution">
    <text evidence="13">The sequence shown here is derived from an EMBL/GenBank/DDBJ whole genome shotgun (WGS) entry which is preliminary data.</text>
</comment>
<evidence type="ECO:0000256" key="1">
    <source>
        <dbReference type="ARBA" id="ARBA00004123"/>
    </source>
</evidence>
<keyword evidence="5" id="KW-0479">Metal-binding</keyword>
<feature type="region of interest" description="Disordered" evidence="10">
    <location>
        <begin position="345"/>
        <end position="369"/>
    </location>
</feature>
<dbReference type="Proteomes" id="UP001346149">
    <property type="component" value="Unassembled WGS sequence"/>
</dbReference>
<evidence type="ECO:0000313" key="14">
    <source>
        <dbReference type="Proteomes" id="UP001346149"/>
    </source>
</evidence>
<dbReference type="FunFam" id="3.30.160.60:FF:000299">
    <property type="entry name" value="Zinc finger protein 593"/>
    <property type="match status" value="1"/>
</dbReference>
<dbReference type="InterPro" id="IPR022755">
    <property type="entry name" value="Znf_C2H2_jaz"/>
</dbReference>
<keyword evidence="11" id="KW-0812">Transmembrane</keyword>
<gene>
    <name evidence="13" type="ORF">SAY86_024729</name>
</gene>
<dbReference type="PANTHER" id="PTHR35514">
    <property type="entry name" value="THYLAKOID LUMENAL 15.0 KDA PROTEIN 2, CHLOROPLASTIC"/>
    <property type="match status" value="1"/>
</dbReference>
<dbReference type="InterPro" id="IPR003604">
    <property type="entry name" value="Matrin/U1-like-C_Znf_C2H2"/>
</dbReference>
<dbReference type="InterPro" id="IPR036236">
    <property type="entry name" value="Znf_C2H2_sf"/>
</dbReference>
<comment type="subcellular location">
    <subcellularLocation>
        <location evidence="2">Cytoplasm</location>
    </subcellularLocation>
    <subcellularLocation>
        <location evidence="1">Nucleus</location>
    </subcellularLocation>
</comment>
<sequence>MALLGLPSSSSAFSASLVFAKLPPATADSIPAPSPSRFSFQGLGQSRLPNFSSLLSACRSKSINFLLSGALAFGLALAGVEDAEAAKTGVNKPELLPKEFTPVIDVAGFLSDGQERRIAEEIASIERDTGFKLRILAQNYPDTPGLAIKDFWNVDDRTIVFVADPTFGKTHESTFYKLANRQCNTLQCRGYGRFRYPEELLEPCGREVRQCLLLEGEGRRCVHRVGCDGDIQLLERSRGTQQLLGSVLDIIWVGSVGAALVPYFFCILKTQFVIMDTILSKSTRHPKYAFWKRHAVYEELNKPEEQRRPLPVDEDLPGMGQYYCLHCDRYFSNVAVRDEHFKTKRHKKRVKQMMGPTPHTQVDADLAAGMGMPDNGPKLMLM</sequence>
<evidence type="ECO:0000256" key="7">
    <source>
        <dbReference type="ARBA" id="ARBA00022833"/>
    </source>
</evidence>
<feature type="domain" description="C2H2-type" evidence="12">
    <location>
        <begin position="324"/>
        <end position="346"/>
    </location>
</feature>
<keyword evidence="7" id="KW-0862">Zinc</keyword>
<dbReference type="GO" id="GO:0005634">
    <property type="term" value="C:nucleus"/>
    <property type="evidence" value="ECO:0007669"/>
    <property type="project" value="UniProtKB-SubCell"/>
</dbReference>
<evidence type="ECO:0000256" key="6">
    <source>
        <dbReference type="ARBA" id="ARBA00022771"/>
    </source>
</evidence>
<dbReference type="GO" id="GO:0003676">
    <property type="term" value="F:nucleic acid binding"/>
    <property type="evidence" value="ECO:0007669"/>
    <property type="project" value="InterPro"/>
</dbReference>
<protein>
    <recommendedName>
        <fullName evidence="12">C2H2-type domain-containing protein</fullName>
    </recommendedName>
</protein>
<dbReference type="SMART" id="SM00451">
    <property type="entry name" value="ZnF_U1"/>
    <property type="match status" value="1"/>
</dbReference>
<dbReference type="Pfam" id="PF12171">
    <property type="entry name" value="zf-C2H2_jaz"/>
    <property type="match status" value="1"/>
</dbReference>
<accession>A0AAN7M766</accession>
<dbReference type="SUPFAM" id="SSF57667">
    <property type="entry name" value="beta-beta-alpha zinc fingers"/>
    <property type="match status" value="1"/>
</dbReference>
<keyword evidence="11" id="KW-1133">Transmembrane helix</keyword>
<evidence type="ECO:0000256" key="8">
    <source>
        <dbReference type="ARBA" id="ARBA00023242"/>
    </source>
</evidence>
<dbReference type="GO" id="GO:0042254">
    <property type="term" value="P:ribosome biogenesis"/>
    <property type="evidence" value="ECO:0007669"/>
    <property type="project" value="UniProtKB-KW"/>
</dbReference>
<dbReference type="InterPro" id="IPR013087">
    <property type="entry name" value="Znf_C2H2_type"/>
</dbReference>
<name>A0AAN7M766_TRANT</name>
<keyword evidence="14" id="KW-1185">Reference proteome</keyword>
<evidence type="ECO:0000256" key="4">
    <source>
        <dbReference type="ARBA" id="ARBA00022517"/>
    </source>
</evidence>
<keyword evidence="8" id="KW-0539">Nucleus</keyword>
<dbReference type="GO" id="GO:0043021">
    <property type="term" value="F:ribonucleoprotein complex binding"/>
    <property type="evidence" value="ECO:0007669"/>
    <property type="project" value="UniProtKB-ARBA"/>
</dbReference>
<reference evidence="13 14" key="1">
    <citation type="journal article" date="2023" name="Hortic Res">
        <title>Pangenome of water caltrop reveals structural variations and asymmetric subgenome divergence after allopolyploidization.</title>
        <authorList>
            <person name="Zhang X."/>
            <person name="Chen Y."/>
            <person name="Wang L."/>
            <person name="Yuan Y."/>
            <person name="Fang M."/>
            <person name="Shi L."/>
            <person name="Lu R."/>
            <person name="Comes H.P."/>
            <person name="Ma Y."/>
            <person name="Chen Y."/>
            <person name="Huang G."/>
            <person name="Zhou Y."/>
            <person name="Zheng Z."/>
            <person name="Qiu Y."/>
        </authorList>
    </citation>
    <scope>NUCLEOTIDE SEQUENCE [LARGE SCALE GENOMIC DNA]</scope>
    <source>
        <strain evidence="13">F231</strain>
    </source>
</reference>
<proteinExistence type="inferred from homology"/>
<dbReference type="PANTHER" id="PTHR35514:SF1">
    <property type="entry name" value="THYLAKOID LUMENAL 15.0 KDA PROTEIN 2, CHLOROPLASTIC"/>
    <property type="match status" value="1"/>
</dbReference>
<evidence type="ECO:0000313" key="13">
    <source>
        <dbReference type="EMBL" id="KAK4799364.1"/>
    </source>
</evidence>
<dbReference type="AlphaFoldDB" id="A0AAN7M766"/>
<keyword evidence="3" id="KW-0963">Cytoplasm</keyword>
<keyword evidence="11" id="KW-0472">Membrane</keyword>
<comment type="similarity">
    <text evidence="9">Belongs to the ZNF593/BUD20 C2H2-type zinc-finger protein family.</text>
</comment>
<dbReference type="EMBL" id="JAXQNO010000004">
    <property type="protein sequence ID" value="KAK4799364.1"/>
    <property type="molecule type" value="Genomic_DNA"/>
</dbReference>
<evidence type="ECO:0000256" key="10">
    <source>
        <dbReference type="SAM" id="MobiDB-lite"/>
    </source>
</evidence>
<dbReference type="GO" id="GO:0008270">
    <property type="term" value="F:zinc ion binding"/>
    <property type="evidence" value="ECO:0007669"/>
    <property type="project" value="UniProtKB-KW"/>
</dbReference>
<feature type="transmembrane region" description="Helical" evidence="11">
    <location>
        <begin position="243"/>
        <end position="265"/>
    </location>
</feature>
<evidence type="ECO:0000256" key="9">
    <source>
        <dbReference type="ARBA" id="ARBA00038064"/>
    </source>
</evidence>
<evidence type="ECO:0000256" key="5">
    <source>
        <dbReference type="ARBA" id="ARBA00022723"/>
    </source>
</evidence>
<organism evidence="13 14">
    <name type="scientific">Trapa natans</name>
    <name type="common">Water chestnut</name>
    <dbReference type="NCBI Taxonomy" id="22666"/>
    <lineage>
        <taxon>Eukaryota</taxon>
        <taxon>Viridiplantae</taxon>
        <taxon>Streptophyta</taxon>
        <taxon>Embryophyta</taxon>
        <taxon>Tracheophyta</taxon>
        <taxon>Spermatophyta</taxon>
        <taxon>Magnoliopsida</taxon>
        <taxon>eudicotyledons</taxon>
        <taxon>Gunneridae</taxon>
        <taxon>Pentapetalae</taxon>
        <taxon>rosids</taxon>
        <taxon>malvids</taxon>
        <taxon>Myrtales</taxon>
        <taxon>Lythraceae</taxon>
        <taxon>Trapa</taxon>
    </lineage>
</organism>
<dbReference type="PROSITE" id="PS00028">
    <property type="entry name" value="ZINC_FINGER_C2H2_1"/>
    <property type="match status" value="1"/>
</dbReference>
<dbReference type="Gene3D" id="3.30.160.60">
    <property type="entry name" value="Classic Zinc Finger"/>
    <property type="match status" value="1"/>
</dbReference>
<evidence type="ECO:0000259" key="12">
    <source>
        <dbReference type="PROSITE" id="PS00028"/>
    </source>
</evidence>
<evidence type="ECO:0000256" key="11">
    <source>
        <dbReference type="SAM" id="Phobius"/>
    </source>
</evidence>